<dbReference type="PROSITE" id="PS00061">
    <property type="entry name" value="ADH_SHORT"/>
    <property type="match status" value="1"/>
</dbReference>
<name>A0ABV6N8H9_9PSEU</name>
<evidence type="ECO:0000256" key="3">
    <source>
        <dbReference type="RuleBase" id="RU000363"/>
    </source>
</evidence>
<evidence type="ECO:0000313" key="5">
    <source>
        <dbReference type="EMBL" id="MFC0548592.1"/>
    </source>
</evidence>
<dbReference type="Gene3D" id="3.40.50.720">
    <property type="entry name" value="NAD(P)-binding Rossmann-like Domain"/>
    <property type="match status" value="1"/>
</dbReference>
<dbReference type="RefSeq" id="WP_273940757.1">
    <property type="nucleotide sequence ID" value="NZ_CP097263.1"/>
</dbReference>
<evidence type="ECO:0000259" key="4">
    <source>
        <dbReference type="SMART" id="SM00822"/>
    </source>
</evidence>
<dbReference type="EMBL" id="JBHLUD010000017">
    <property type="protein sequence ID" value="MFC0548592.1"/>
    <property type="molecule type" value="Genomic_DNA"/>
</dbReference>
<evidence type="ECO:0000256" key="1">
    <source>
        <dbReference type="ARBA" id="ARBA00006484"/>
    </source>
</evidence>
<evidence type="ECO:0000256" key="2">
    <source>
        <dbReference type="ARBA" id="ARBA00023002"/>
    </source>
</evidence>
<organism evidence="5 6">
    <name type="scientific">Kutzneria chonburiensis</name>
    <dbReference type="NCBI Taxonomy" id="1483604"/>
    <lineage>
        <taxon>Bacteria</taxon>
        <taxon>Bacillati</taxon>
        <taxon>Actinomycetota</taxon>
        <taxon>Actinomycetes</taxon>
        <taxon>Pseudonocardiales</taxon>
        <taxon>Pseudonocardiaceae</taxon>
        <taxon>Kutzneria</taxon>
    </lineage>
</organism>
<dbReference type="SUPFAM" id="SSF51735">
    <property type="entry name" value="NAD(P)-binding Rossmann-fold domains"/>
    <property type="match status" value="1"/>
</dbReference>
<dbReference type="PRINTS" id="PR00080">
    <property type="entry name" value="SDRFAMILY"/>
</dbReference>
<proteinExistence type="inferred from homology"/>
<comment type="similarity">
    <text evidence="1 3">Belongs to the short-chain dehydrogenases/reductases (SDR) family.</text>
</comment>
<reference evidence="5 6" key="1">
    <citation type="submission" date="2024-09" db="EMBL/GenBank/DDBJ databases">
        <authorList>
            <person name="Sun Q."/>
            <person name="Mori K."/>
        </authorList>
    </citation>
    <scope>NUCLEOTIDE SEQUENCE [LARGE SCALE GENOMIC DNA]</scope>
    <source>
        <strain evidence="5 6">TBRC 1432</strain>
    </source>
</reference>
<dbReference type="Proteomes" id="UP001589810">
    <property type="component" value="Unassembled WGS sequence"/>
</dbReference>
<dbReference type="SMART" id="SM00822">
    <property type="entry name" value="PKS_KR"/>
    <property type="match status" value="1"/>
</dbReference>
<dbReference type="NCBIfam" id="NF005495">
    <property type="entry name" value="PRK07109.1"/>
    <property type="match status" value="1"/>
</dbReference>
<dbReference type="PANTHER" id="PTHR44196:SF1">
    <property type="entry name" value="DEHYDROGENASE_REDUCTASE SDR FAMILY MEMBER 7B"/>
    <property type="match status" value="1"/>
</dbReference>
<evidence type="ECO:0000313" key="6">
    <source>
        <dbReference type="Proteomes" id="UP001589810"/>
    </source>
</evidence>
<accession>A0ABV6N8H9</accession>
<gene>
    <name evidence="5" type="ORF">ACFFH7_44295</name>
</gene>
<dbReference type="InterPro" id="IPR057326">
    <property type="entry name" value="KR_dom"/>
</dbReference>
<sequence>MDRVVVITGATGGVGRATARAFAECGDRVALLARGEAGLAAAAEDVRQAGGTPLPIPVDVADAAQVEEAATAVETAFGPIDVWVNDAFTSVFAPADEISADEYRRVTEVTYLGYVHGTLAALKRMKPRNRGTIVQVGSALAHRGIPLQAAYCASKHAVKGFTEALRCELMHDHSGVHVTMVHLPAVNTPQFDWLLSRLPRPAQPVPPIYQPEVAARAIVHAAAHPRRREYWVGGSTVGTIVGEKLAGGLLDRYLARTGYDAQQVDRTPPRSGPNLWEAADRQLDHGAHGAFDDKAKPRSRQWWLNSHRNALVAGAAATTALLLRRRAHRKGDNGDDPAT</sequence>
<keyword evidence="2" id="KW-0560">Oxidoreductase</keyword>
<dbReference type="InterPro" id="IPR020904">
    <property type="entry name" value="Sc_DH/Rdtase_CS"/>
</dbReference>
<feature type="domain" description="Ketoreductase" evidence="4">
    <location>
        <begin position="3"/>
        <end position="189"/>
    </location>
</feature>
<dbReference type="PANTHER" id="PTHR44196">
    <property type="entry name" value="DEHYDROGENASE/REDUCTASE SDR FAMILY MEMBER 7B"/>
    <property type="match status" value="1"/>
</dbReference>
<keyword evidence="6" id="KW-1185">Reference proteome</keyword>
<protein>
    <submittedName>
        <fullName evidence="5">SDR family oxidoreductase</fullName>
    </submittedName>
</protein>
<dbReference type="InterPro" id="IPR036291">
    <property type="entry name" value="NAD(P)-bd_dom_sf"/>
</dbReference>
<dbReference type="PRINTS" id="PR00081">
    <property type="entry name" value="GDHRDH"/>
</dbReference>
<dbReference type="InterPro" id="IPR002347">
    <property type="entry name" value="SDR_fam"/>
</dbReference>
<comment type="caution">
    <text evidence="5">The sequence shown here is derived from an EMBL/GenBank/DDBJ whole genome shotgun (WGS) entry which is preliminary data.</text>
</comment>
<dbReference type="Pfam" id="PF00106">
    <property type="entry name" value="adh_short"/>
    <property type="match status" value="1"/>
</dbReference>